<dbReference type="Gramene" id="Pp3c1_20880V3.2">
    <property type="protein sequence ID" value="Pp3c1_20880V3.2"/>
    <property type="gene ID" value="Pp3c1_20880"/>
</dbReference>
<dbReference type="OrthoDB" id="184876at2759"/>
<dbReference type="InterPro" id="IPR011032">
    <property type="entry name" value="GroES-like_sf"/>
</dbReference>
<dbReference type="GO" id="GO:0005524">
    <property type="term" value="F:ATP binding"/>
    <property type="evidence" value="ECO:0007669"/>
    <property type="project" value="InterPro"/>
</dbReference>
<dbReference type="FunFam" id="2.30.33.40:FF:000008">
    <property type="entry name" value="10 kDa chaperonin"/>
    <property type="match status" value="1"/>
</dbReference>
<keyword evidence="3" id="KW-0150">Chloroplast</keyword>
<evidence type="ECO:0000256" key="4">
    <source>
        <dbReference type="ARBA" id="ARBA00022640"/>
    </source>
</evidence>
<dbReference type="GeneID" id="112283698"/>
<dbReference type="InterPro" id="IPR020818">
    <property type="entry name" value="Chaperonin_GroES"/>
</dbReference>
<organism evidence="8">
    <name type="scientific">Physcomitrium patens</name>
    <name type="common">Spreading-leaved earth moss</name>
    <name type="synonym">Physcomitrella patens</name>
    <dbReference type="NCBI Taxonomy" id="3218"/>
    <lineage>
        <taxon>Eukaryota</taxon>
        <taxon>Viridiplantae</taxon>
        <taxon>Streptophyta</taxon>
        <taxon>Embryophyta</taxon>
        <taxon>Bryophyta</taxon>
        <taxon>Bryophytina</taxon>
        <taxon>Bryopsida</taxon>
        <taxon>Funariidae</taxon>
        <taxon>Funariales</taxon>
        <taxon>Funariaceae</taxon>
        <taxon>Physcomitrium</taxon>
    </lineage>
</organism>
<protein>
    <submittedName>
        <fullName evidence="8 9">Uncharacterized protein</fullName>
    </submittedName>
</protein>
<dbReference type="GO" id="GO:0046872">
    <property type="term" value="F:metal ion binding"/>
    <property type="evidence" value="ECO:0000318"/>
    <property type="project" value="GO_Central"/>
</dbReference>
<dbReference type="GO" id="GO:0051087">
    <property type="term" value="F:protein-folding chaperone binding"/>
    <property type="evidence" value="ECO:0000318"/>
    <property type="project" value="GO_Central"/>
</dbReference>
<keyword evidence="4" id="KW-0934">Plastid</keyword>
<dbReference type="Gramene" id="Pp3c1_20880V3.1">
    <property type="protein sequence ID" value="Pp3c1_20880V3.1"/>
    <property type="gene ID" value="Pp3c1_20880"/>
</dbReference>
<evidence type="ECO:0000256" key="1">
    <source>
        <dbReference type="ARBA" id="ARBA00004229"/>
    </source>
</evidence>
<dbReference type="EnsemblPlants" id="Pp3c1_20880V3.2">
    <property type="protein sequence ID" value="Pp3c1_20880V3.2"/>
    <property type="gene ID" value="Pp3c1_20880"/>
</dbReference>
<dbReference type="PANTHER" id="PTHR10772">
    <property type="entry name" value="10 KDA HEAT SHOCK PROTEIN"/>
    <property type="match status" value="1"/>
</dbReference>
<dbReference type="EnsemblPlants" id="Pp3c1_20880V3.1">
    <property type="protein sequence ID" value="Pp3c1_20880V3.1"/>
    <property type="gene ID" value="Pp3c1_20880"/>
</dbReference>
<sequence>MAMAIGAAVVNTATQASLQLNMATGSHASAACPSLSSRTSVAFSGFDAAALKANSILGRTSFSSSTRLFVKAAMEVDIAKIVPQADRVLIRLDALASTSAGGVLLPSASVKYDRFLQGEVIAAGSEATDVVKGQKVMFADINAYEVNFGTSDKLCLCRSGDLLAVLQ</sequence>
<evidence type="ECO:0000256" key="2">
    <source>
        <dbReference type="ARBA" id="ARBA00006975"/>
    </source>
</evidence>
<dbReference type="GO" id="GO:0009507">
    <property type="term" value="C:chloroplast"/>
    <property type="evidence" value="ECO:0000318"/>
    <property type="project" value="GO_Central"/>
</dbReference>
<dbReference type="KEGG" id="ppp:112283698"/>
<keyword evidence="10" id="KW-1185">Reference proteome</keyword>
<gene>
    <name evidence="9" type="primary">LOC112283698</name>
    <name evidence="8" type="ORF">PHYPA_000914</name>
</gene>
<evidence type="ECO:0000256" key="7">
    <source>
        <dbReference type="ARBA" id="ARBA00055769"/>
    </source>
</evidence>
<dbReference type="STRING" id="3218.A0A2K1L8X3"/>
<comment type="subcellular location">
    <subcellularLocation>
        <location evidence="1">Plastid</location>
        <location evidence="1">Chloroplast</location>
    </subcellularLocation>
</comment>
<dbReference type="GO" id="GO:0044183">
    <property type="term" value="F:protein folding chaperone"/>
    <property type="evidence" value="ECO:0007669"/>
    <property type="project" value="InterPro"/>
</dbReference>
<evidence type="ECO:0000256" key="6">
    <source>
        <dbReference type="ARBA" id="ARBA00023186"/>
    </source>
</evidence>
<dbReference type="PANTHER" id="PTHR10772:SF13">
    <property type="entry name" value="10 KDA CHAPERONIN 1, CHLOROPLASTIC-RELATED"/>
    <property type="match status" value="1"/>
</dbReference>
<evidence type="ECO:0000313" key="10">
    <source>
        <dbReference type="Proteomes" id="UP000006727"/>
    </source>
</evidence>
<proteinExistence type="inferred from homology"/>
<reference evidence="8 10" key="1">
    <citation type="journal article" date="2008" name="Science">
        <title>The Physcomitrella genome reveals evolutionary insights into the conquest of land by plants.</title>
        <authorList>
            <person name="Rensing S."/>
            <person name="Lang D."/>
            <person name="Zimmer A."/>
            <person name="Terry A."/>
            <person name="Salamov A."/>
            <person name="Shapiro H."/>
            <person name="Nishiyama T."/>
            <person name="Perroud P.-F."/>
            <person name="Lindquist E."/>
            <person name="Kamisugi Y."/>
            <person name="Tanahashi T."/>
            <person name="Sakakibara K."/>
            <person name="Fujita T."/>
            <person name="Oishi K."/>
            <person name="Shin-I T."/>
            <person name="Kuroki Y."/>
            <person name="Toyoda A."/>
            <person name="Suzuki Y."/>
            <person name="Hashimoto A."/>
            <person name="Yamaguchi K."/>
            <person name="Sugano A."/>
            <person name="Kohara Y."/>
            <person name="Fujiyama A."/>
            <person name="Anterola A."/>
            <person name="Aoki S."/>
            <person name="Ashton N."/>
            <person name="Barbazuk W.B."/>
            <person name="Barker E."/>
            <person name="Bennetzen J."/>
            <person name="Bezanilla M."/>
            <person name="Blankenship R."/>
            <person name="Cho S.H."/>
            <person name="Dutcher S."/>
            <person name="Estelle M."/>
            <person name="Fawcett J.A."/>
            <person name="Gundlach H."/>
            <person name="Hanada K."/>
            <person name="Heyl A."/>
            <person name="Hicks K.A."/>
            <person name="Hugh J."/>
            <person name="Lohr M."/>
            <person name="Mayer K."/>
            <person name="Melkozernov A."/>
            <person name="Murata T."/>
            <person name="Nelson D."/>
            <person name="Pils B."/>
            <person name="Prigge M."/>
            <person name="Reiss B."/>
            <person name="Renner T."/>
            <person name="Rombauts S."/>
            <person name="Rushton P."/>
            <person name="Sanderfoot A."/>
            <person name="Schween G."/>
            <person name="Shiu S.-H."/>
            <person name="Stueber K."/>
            <person name="Theodoulou F.L."/>
            <person name="Tu H."/>
            <person name="Van de Peer Y."/>
            <person name="Verrier P.J."/>
            <person name="Waters E."/>
            <person name="Wood A."/>
            <person name="Yang L."/>
            <person name="Cove D."/>
            <person name="Cuming A."/>
            <person name="Hasebe M."/>
            <person name="Lucas S."/>
            <person name="Mishler D.B."/>
            <person name="Reski R."/>
            <person name="Grigoriev I."/>
            <person name="Quatrano R.S."/>
            <person name="Boore J.L."/>
        </authorList>
    </citation>
    <scope>NUCLEOTIDE SEQUENCE [LARGE SCALE GENOMIC DNA]</scope>
    <source>
        <strain evidence="9 10">cv. Gransden 2004</strain>
    </source>
</reference>
<dbReference type="Gene3D" id="2.30.33.40">
    <property type="entry name" value="GroES chaperonin"/>
    <property type="match status" value="1"/>
</dbReference>
<dbReference type="EMBL" id="ABEU02000001">
    <property type="protein sequence ID" value="PNR62490.1"/>
    <property type="molecule type" value="Genomic_DNA"/>
</dbReference>
<evidence type="ECO:0000313" key="9">
    <source>
        <dbReference type="EnsemblPlants" id="Pp3c1_20880V3.1"/>
    </source>
</evidence>
<accession>A0A2K1L8X3</accession>
<dbReference type="GO" id="GO:0005739">
    <property type="term" value="C:mitochondrion"/>
    <property type="evidence" value="ECO:0000318"/>
    <property type="project" value="GO_Central"/>
</dbReference>
<dbReference type="GO" id="GO:0051082">
    <property type="term" value="F:unfolded protein binding"/>
    <property type="evidence" value="ECO:0000318"/>
    <property type="project" value="GO_Central"/>
</dbReference>
<dbReference type="AlphaFoldDB" id="A0A2K1L8X3"/>
<dbReference type="Pfam" id="PF00166">
    <property type="entry name" value="Cpn10"/>
    <property type="match status" value="1"/>
</dbReference>
<comment type="function">
    <text evidence="7">Functions as a co-chaperone for protein folding in chloroplasts.</text>
</comment>
<reference evidence="8 10" key="2">
    <citation type="journal article" date="2018" name="Plant J.">
        <title>The Physcomitrella patens chromosome-scale assembly reveals moss genome structure and evolution.</title>
        <authorList>
            <person name="Lang D."/>
            <person name="Ullrich K.K."/>
            <person name="Murat F."/>
            <person name="Fuchs J."/>
            <person name="Jenkins J."/>
            <person name="Haas F.B."/>
            <person name="Piednoel M."/>
            <person name="Gundlach H."/>
            <person name="Van Bel M."/>
            <person name="Meyberg R."/>
            <person name="Vives C."/>
            <person name="Morata J."/>
            <person name="Symeonidi A."/>
            <person name="Hiss M."/>
            <person name="Muchero W."/>
            <person name="Kamisugi Y."/>
            <person name="Saleh O."/>
            <person name="Blanc G."/>
            <person name="Decker E.L."/>
            <person name="van Gessel N."/>
            <person name="Grimwood J."/>
            <person name="Hayes R.D."/>
            <person name="Graham S.W."/>
            <person name="Gunter L.E."/>
            <person name="McDaniel S.F."/>
            <person name="Hoernstein S.N.W."/>
            <person name="Larsson A."/>
            <person name="Li F.W."/>
            <person name="Perroud P.F."/>
            <person name="Phillips J."/>
            <person name="Ranjan P."/>
            <person name="Rokshar D.S."/>
            <person name="Rothfels C.J."/>
            <person name="Schneider L."/>
            <person name="Shu S."/>
            <person name="Stevenson D.W."/>
            <person name="Thummler F."/>
            <person name="Tillich M."/>
            <person name="Villarreal Aguilar J.C."/>
            <person name="Widiez T."/>
            <person name="Wong G.K."/>
            <person name="Wymore A."/>
            <person name="Zhang Y."/>
            <person name="Zimmer A.D."/>
            <person name="Quatrano R.S."/>
            <person name="Mayer K.F.X."/>
            <person name="Goodstein D."/>
            <person name="Casacuberta J.M."/>
            <person name="Vandepoele K."/>
            <person name="Reski R."/>
            <person name="Cuming A.C."/>
            <person name="Tuskan G.A."/>
            <person name="Maumus F."/>
            <person name="Salse J."/>
            <person name="Schmutz J."/>
            <person name="Rensing S.A."/>
        </authorList>
    </citation>
    <scope>NUCLEOTIDE SEQUENCE [LARGE SCALE GENOMIC DNA]</scope>
    <source>
        <strain evidence="9 10">cv. Gransden 2004</strain>
    </source>
</reference>
<evidence type="ECO:0000313" key="8">
    <source>
        <dbReference type="EMBL" id="PNR62490.1"/>
    </source>
</evidence>
<evidence type="ECO:0000256" key="5">
    <source>
        <dbReference type="ARBA" id="ARBA00022946"/>
    </source>
</evidence>
<dbReference type="Proteomes" id="UP000006727">
    <property type="component" value="Chromosome 1"/>
</dbReference>
<keyword evidence="6" id="KW-0143">Chaperone</keyword>
<evidence type="ECO:0000256" key="3">
    <source>
        <dbReference type="ARBA" id="ARBA00022528"/>
    </source>
</evidence>
<dbReference type="InterPro" id="IPR037124">
    <property type="entry name" value="Chaperonin_GroES_sf"/>
</dbReference>
<dbReference type="FunCoup" id="A0A2K1L8X3">
    <property type="interactions" value="1684"/>
</dbReference>
<dbReference type="PaxDb" id="3218-PP1S257_13V6.1"/>
<comment type="similarity">
    <text evidence="2">Belongs to the GroES chaperonin family.</text>
</comment>
<reference evidence="9" key="3">
    <citation type="submission" date="2020-12" db="UniProtKB">
        <authorList>
            <consortium name="EnsemblPlants"/>
        </authorList>
    </citation>
    <scope>IDENTIFICATION</scope>
</reference>
<dbReference type="SUPFAM" id="SSF50129">
    <property type="entry name" value="GroES-like"/>
    <property type="match status" value="1"/>
</dbReference>
<dbReference type="RefSeq" id="XP_024378516.1">
    <property type="nucleotide sequence ID" value="XM_024522748.2"/>
</dbReference>
<name>A0A2K1L8X3_PHYPA</name>
<dbReference type="CDD" id="cd00320">
    <property type="entry name" value="cpn10"/>
    <property type="match status" value="1"/>
</dbReference>
<keyword evidence="5" id="KW-0809">Transit peptide</keyword>
<dbReference type="SMART" id="SM00883">
    <property type="entry name" value="Cpn10"/>
    <property type="match status" value="1"/>
</dbReference>